<evidence type="ECO:0000256" key="7">
    <source>
        <dbReference type="ARBA" id="ARBA00022989"/>
    </source>
</evidence>
<sequence length="469" mass="54358">MRLPRGLIRGFVLPLAAGVAVWFSGVLAWTLKGPRHLKTLAVSENRLREFQSAADETRRLLETLLDSKSYHPPNVTDVNCTKFFLTADSEHQDGLDNYNDHKINYDEDEGPGSDNNDTMTERRPRNMREILTVTENCTRYVLESGFLFARVSEEELSFPLAFSILVHKDLDQVERLLRVLYRPHNVYCVHADRKSDADFQSGLRLIVSCLPNVFMVERSVDVRWAKMSVLEPELECMRRLLAHRAKWRYFINLTGQEFPLKTNKELVQILTALRGANDVGASREKRFHYRWRKSQPTPYILTMSKGDVHMLASRGYVDYVINSRVAHEMLAWLQDSFIPDETFFSTMNHNPQLGVPGSYLGSLENRNKEPVRSFKIWIFQNIHRCSGKFVRMVCIFGVGDLPLLVNADPYLIANKFSNHYQPLAYDCMEKWYFDKVQQENLGLAKPLDLSLYENSDIVKHRYTGPILIW</sequence>
<evidence type="ECO:0000256" key="1">
    <source>
        <dbReference type="ARBA" id="ARBA00004606"/>
    </source>
</evidence>
<keyword evidence="9" id="KW-0325">Glycoprotein</keyword>
<keyword evidence="12" id="KW-1185">Reference proteome</keyword>
<keyword evidence="4" id="KW-0808">Transferase</keyword>
<evidence type="ECO:0008006" key="13">
    <source>
        <dbReference type="Google" id="ProtNLM"/>
    </source>
</evidence>
<proteinExistence type="inferred from homology"/>
<evidence type="ECO:0000313" key="11">
    <source>
        <dbReference type="EMBL" id="KAK7116068.1"/>
    </source>
</evidence>
<comment type="similarity">
    <text evidence="10">Belongs to the glycosyltransferase 14 family.</text>
</comment>
<dbReference type="GO" id="GO:0008375">
    <property type="term" value="F:acetylglucosaminyltransferase activity"/>
    <property type="evidence" value="ECO:0007669"/>
    <property type="project" value="TreeGrafter"/>
</dbReference>
<evidence type="ECO:0000256" key="2">
    <source>
        <dbReference type="ARBA" id="ARBA00004922"/>
    </source>
</evidence>
<dbReference type="Proteomes" id="UP001374579">
    <property type="component" value="Unassembled WGS sequence"/>
</dbReference>
<evidence type="ECO:0000256" key="8">
    <source>
        <dbReference type="ARBA" id="ARBA00023136"/>
    </source>
</evidence>
<reference evidence="11 12" key="1">
    <citation type="submission" date="2024-02" db="EMBL/GenBank/DDBJ databases">
        <title>Chromosome-scale genome assembly of the rough periwinkle Littorina saxatilis.</title>
        <authorList>
            <person name="De Jode A."/>
            <person name="Faria R."/>
            <person name="Formenti G."/>
            <person name="Sims Y."/>
            <person name="Smith T.P."/>
            <person name="Tracey A."/>
            <person name="Wood J.M.D."/>
            <person name="Zagrodzka Z.B."/>
            <person name="Johannesson K."/>
            <person name="Butlin R.K."/>
            <person name="Leder E.H."/>
        </authorList>
    </citation>
    <scope>NUCLEOTIDE SEQUENCE [LARGE SCALE GENOMIC DNA]</scope>
    <source>
        <strain evidence="11">Snail1</strain>
        <tissue evidence="11">Muscle</tissue>
    </source>
</reference>
<keyword evidence="3" id="KW-0328">Glycosyltransferase</keyword>
<keyword evidence="6" id="KW-0735">Signal-anchor</keyword>
<organism evidence="11 12">
    <name type="scientific">Littorina saxatilis</name>
    <dbReference type="NCBI Taxonomy" id="31220"/>
    <lineage>
        <taxon>Eukaryota</taxon>
        <taxon>Metazoa</taxon>
        <taxon>Spiralia</taxon>
        <taxon>Lophotrochozoa</taxon>
        <taxon>Mollusca</taxon>
        <taxon>Gastropoda</taxon>
        <taxon>Caenogastropoda</taxon>
        <taxon>Littorinimorpha</taxon>
        <taxon>Littorinoidea</taxon>
        <taxon>Littorinidae</taxon>
        <taxon>Littorina</taxon>
    </lineage>
</organism>
<keyword evidence="5" id="KW-0812">Transmembrane</keyword>
<gene>
    <name evidence="11" type="ORF">V1264_001818</name>
</gene>
<evidence type="ECO:0000256" key="5">
    <source>
        <dbReference type="ARBA" id="ARBA00022692"/>
    </source>
</evidence>
<evidence type="ECO:0000256" key="6">
    <source>
        <dbReference type="ARBA" id="ARBA00022968"/>
    </source>
</evidence>
<dbReference type="AlphaFoldDB" id="A0AAN9C383"/>
<dbReference type="PANTHER" id="PTHR19297">
    <property type="entry name" value="GLYCOSYLTRANSFERASE 14 FAMILY MEMBER"/>
    <property type="match status" value="1"/>
</dbReference>
<evidence type="ECO:0000256" key="9">
    <source>
        <dbReference type="ARBA" id="ARBA00023180"/>
    </source>
</evidence>
<dbReference type="Pfam" id="PF02485">
    <property type="entry name" value="Branch"/>
    <property type="match status" value="1"/>
</dbReference>
<evidence type="ECO:0000256" key="10">
    <source>
        <dbReference type="ARBA" id="ARBA00038150"/>
    </source>
</evidence>
<evidence type="ECO:0000256" key="3">
    <source>
        <dbReference type="ARBA" id="ARBA00022676"/>
    </source>
</evidence>
<keyword evidence="7" id="KW-1133">Transmembrane helix</keyword>
<dbReference type="PANTHER" id="PTHR19297:SF185">
    <property type="entry name" value="BETA-1,3-GALACTOSYL-O-GLYCOSYL-GLYCOPROTEIN BETA-1,6-N-ACETYLGLUCOSAMINYLTRANSFERASE 3"/>
    <property type="match status" value="1"/>
</dbReference>
<protein>
    <recommendedName>
        <fullName evidence="13">Beta-1,3-galactosyl-O-glycosyl-glycoprotein beta-1,6-N-acetylglucosaminyltransferase</fullName>
    </recommendedName>
</protein>
<comment type="caution">
    <text evidence="11">The sequence shown here is derived from an EMBL/GenBank/DDBJ whole genome shotgun (WGS) entry which is preliminary data.</text>
</comment>
<keyword evidence="8" id="KW-0472">Membrane</keyword>
<comment type="subcellular location">
    <subcellularLocation>
        <location evidence="1">Membrane</location>
        <topology evidence="1">Single-pass type II membrane protein</topology>
    </subcellularLocation>
</comment>
<comment type="pathway">
    <text evidence="2">Protein modification; protein glycosylation.</text>
</comment>
<evidence type="ECO:0000313" key="12">
    <source>
        <dbReference type="Proteomes" id="UP001374579"/>
    </source>
</evidence>
<evidence type="ECO:0000256" key="4">
    <source>
        <dbReference type="ARBA" id="ARBA00022679"/>
    </source>
</evidence>
<dbReference type="EMBL" id="JBAMIC010000001">
    <property type="protein sequence ID" value="KAK7116068.1"/>
    <property type="molecule type" value="Genomic_DNA"/>
</dbReference>
<name>A0AAN9C383_9CAEN</name>
<dbReference type="GO" id="GO:0016020">
    <property type="term" value="C:membrane"/>
    <property type="evidence" value="ECO:0007669"/>
    <property type="project" value="UniProtKB-SubCell"/>
</dbReference>
<dbReference type="InterPro" id="IPR003406">
    <property type="entry name" value="Glyco_trans_14"/>
</dbReference>
<accession>A0AAN9C383</accession>